<gene>
    <name evidence="5" type="ORF">BFC17_16980</name>
</gene>
<dbReference type="Pfam" id="PF00581">
    <property type="entry name" value="Rhodanese"/>
    <property type="match status" value="2"/>
</dbReference>
<accession>A0A1E8FH46</accession>
<evidence type="ECO:0000259" key="4">
    <source>
        <dbReference type="PROSITE" id="PS50206"/>
    </source>
</evidence>
<dbReference type="SUPFAM" id="SSF52821">
    <property type="entry name" value="Rhodanese/Cell cycle control phosphatase"/>
    <property type="match status" value="2"/>
</dbReference>
<protein>
    <recommendedName>
        <fullName evidence="3">Sulfurtransferase</fullName>
    </recommendedName>
</protein>
<feature type="domain" description="Rhodanese" evidence="4">
    <location>
        <begin position="41"/>
        <end position="143"/>
    </location>
</feature>
<evidence type="ECO:0000256" key="1">
    <source>
        <dbReference type="ARBA" id="ARBA00022679"/>
    </source>
</evidence>
<dbReference type="CDD" id="cd01449">
    <property type="entry name" value="TST_Repeat_2"/>
    <property type="match status" value="1"/>
</dbReference>
<proteinExistence type="predicted"/>
<keyword evidence="2" id="KW-0677">Repeat</keyword>
<evidence type="ECO:0000256" key="3">
    <source>
        <dbReference type="RuleBase" id="RU000507"/>
    </source>
</evidence>
<dbReference type="GO" id="GO:0004792">
    <property type="term" value="F:thiosulfate-cyanide sulfurtransferase activity"/>
    <property type="evidence" value="ECO:0007669"/>
    <property type="project" value="InterPro"/>
</dbReference>
<comment type="caution">
    <text evidence="5">The sequence shown here is derived from an EMBL/GenBank/DDBJ whole genome shotgun (WGS) entry which is preliminary data.</text>
</comment>
<dbReference type="Gene3D" id="3.40.250.10">
    <property type="entry name" value="Rhodanese-like domain"/>
    <property type="match status" value="2"/>
</dbReference>
<dbReference type="EMBL" id="MJIC01000010">
    <property type="protein sequence ID" value="OFI35234.1"/>
    <property type="molecule type" value="Genomic_DNA"/>
</dbReference>
<dbReference type="SMART" id="SM00450">
    <property type="entry name" value="RHOD"/>
    <property type="match status" value="2"/>
</dbReference>
<keyword evidence="6" id="KW-1185">Reference proteome</keyword>
<dbReference type="PANTHER" id="PTHR11364:SF27">
    <property type="entry name" value="SULFURTRANSFERASE"/>
    <property type="match status" value="1"/>
</dbReference>
<dbReference type="FunFam" id="3.40.250.10:FF:000001">
    <property type="entry name" value="Sulfurtransferase"/>
    <property type="match status" value="1"/>
</dbReference>
<dbReference type="Proteomes" id="UP000176037">
    <property type="component" value="Unassembled WGS sequence"/>
</dbReference>
<evidence type="ECO:0000313" key="6">
    <source>
        <dbReference type="Proteomes" id="UP000176037"/>
    </source>
</evidence>
<dbReference type="AlphaFoldDB" id="A0A1E8FH46"/>
<dbReference type="InterPro" id="IPR001763">
    <property type="entry name" value="Rhodanese-like_dom"/>
</dbReference>
<dbReference type="InterPro" id="IPR001307">
    <property type="entry name" value="Thiosulphate_STrfase_CS"/>
</dbReference>
<organism evidence="5 6">
    <name type="scientific">Alteromonas lipolytica</name>
    <dbReference type="NCBI Taxonomy" id="1856405"/>
    <lineage>
        <taxon>Bacteria</taxon>
        <taxon>Pseudomonadati</taxon>
        <taxon>Pseudomonadota</taxon>
        <taxon>Gammaproteobacteria</taxon>
        <taxon>Alteromonadales</taxon>
        <taxon>Alteromonadaceae</taxon>
        <taxon>Alteromonas/Salinimonas group</taxon>
        <taxon>Alteromonas</taxon>
    </lineage>
</organism>
<reference evidence="5 6" key="1">
    <citation type="submission" date="2016-09" db="EMBL/GenBank/DDBJ databases">
        <title>Alteromonas lipolytica, a new species isolated from sea water.</title>
        <authorList>
            <person name="Wu Y.-H."/>
            <person name="Cheng H."/>
            <person name="Xu X.-W."/>
        </authorList>
    </citation>
    <scope>NUCLEOTIDE SEQUENCE [LARGE SCALE GENOMIC DNA]</scope>
    <source>
        <strain evidence="5 6">JW12</strain>
    </source>
</reference>
<dbReference type="CDD" id="cd01448">
    <property type="entry name" value="TST_Repeat_1"/>
    <property type="match status" value="1"/>
</dbReference>
<dbReference type="PROSITE" id="PS00683">
    <property type="entry name" value="RHODANESE_2"/>
    <property type="match status" value="1"/>
</dbReference>
<evidence type="ECO:0000256" key="2">
    <source>
        <dbReference type="ARBA" id="ARBA00022737"/>
    </source>
</evidence>
<dbReference type="InterPro" id="IPR036873">
    <property type="entry name" value="Rhodanese-like_dom_sf"/>
</dbReference>
<dbReference type="InterPro" id="IPR045078">
    <property type="entry name" value="TST/MPST-like"/>
</dbReference>
<dbReference type="PROSITE" id="PS50206">
    <property type="entry name" value="RHODANESE_3"/>
    <property type="match status" value="2"/>
</dbReference>
<dbReference type="STRING" id="1856405.BFC17_16980"/>
<sequence length="291" mass="30687">MQSFFVLHVEEITLPRVISVNDISVNDLSQYVVLFASMTNPVSGKADDPADGFLPGAIKFDLDGEGSDHQSSLPHTLPAAAELSSLFGKLGVSGDKPVLIYDNSGLFCAPRVWWMLSALGHPNAVILNGGLPAWKDAGHPVADTLAEPIPAGFAGEYQADWFCGSDTVVAAINHGDKSVWDARSRPRFEGSAPEPRAGLRSGHMPGAVNVPFNELLDNGTTLKSPAALTAYFYQHQVSLEQPIICSCGSGVTACVIGLAALQAGAQSVTVYDGSWSEWGADESLPVEVSHG</sequence>
<name>A0A1E8FH46_9ALTE</name>
<feature type="domain" description="Rhodanese" evidence="4">
    <location>
        <begin position="173"/>
        <end position="287"/>
    </location>
</feature>
<evidence type="ECO:0000313" key="5">
    <source>
        <dbReference type="EMBL" id="OFI35234.1"/>
    </source>
</evidence>
<dbReference type="PANTHER" id="PTHR11364">
    <property type="entry name" value="THIOSULFATE SULFERTANSFERASE"/>
    <property type="match status" value="1"/>
</dbReference>
<keyword evidence="1 3" id="KW-0808">Transferase</keyword>